<evidence type="ECO:0000259" key="1">
    <source>
        <dbReference type="Pfam" id="PF03129"/>
    </source>
</evidence>
<dbReference type="GO" id="GO:0005524">
    <property type="term" value="F:ATP binding"/>
    <property type="evidence" value="ECO:0007669"/>
    <property type="project" value="InterPro"/>
</dbReference>
<dbReference type="Pfam" id="PF03129">
    <property type="entry name" value="HGTP_anticodon"/>
    <property type="match status" value="1"/>
</dbReference>
<dbReference type="InterPro" id="IPR045864">
    <property type="entry name" value="aa-tRNA-synth_II/BPL/LPL"/>
</dbReference>
<keyword evidence="2" id="KW-0436">Ligase</keyword>
<keyword evidence="3" id="KW-1185">Reference proteome</keyword>
<dbReference type="InterPro" id="IPR036621">
    <property type="entry name" value="Anticodon-bd_dom_sf"/>
</dbReference>
<protein>
    <submittedName>
        <fullName evidence="2">Prolyl-tRNA synthetase</fullName>
    </submittedName>
</protein>
<dbReference type="GO" id="GO:0005737">
    <property type="term" value="C:cytoplasm"/>
    <property type="evidence" value="ECO:0007669"/>
    <property type="project" value="InterPro"/>
</dbReference>
<dbReference type="GO" id="GO:0004827">
    <property type="term" value="F:proline-tRNA ligase activity"/>
    <property type="evidence" value="ECO:0007669"/>
    <property type="project" value="InterPro"/>
</dbReference>
<dbReference type="PANTHER" id="PTHR43382">
    <property type="entry name" value="PROLYL-TRNA SYNTHETASE"/>
    <property type="match status" value="1"/>
</dbReference>
<gene>
    <name evidence="2" type="ORF">Ctob_004224</name>
</gene>
<dbReference type="GO" id="GO:0017101">
    <property type="term" value="C:aminoacyl-tRNA synthetase multienzyme complex"/>
    <property type="evidence" value="ECO:0007669"/>
    <property type="project" value="TreeGrafter"/>
</dbReference>
<keyword evidence="2" id="KW-0030">Aminoacyl-tRNA synthetase</keyword>
<dbReference type="Proteomes" id="UP000037460">
    <property type="component" value="Unassembled WGS sequence"/>
</dbReference>
<evidence type="ECO:0000313" key="3">
    <source>
        <dbReference type="Proteomes" id="UP000037460"/>
    </source>
</evidence>
<comment type="caution">
    <text evidence="2">The sequence shown here is derived from an EMBL/GenBank/DDBJ whole genome shotgun (WGS) entry which is preliminary data.</text>
</comment>
<dbReference type="GO" id="GO:0006433">
    <property type="term" value="P:prolyl-tRNA aminoacylation"/>
    <property type="evidence" value="ECO:0007669"/>
    <property type="project" value="InterPro"/>
</dbReference>
<dbReference type="OrthoDB" id="1350766at2759"/>
<proteinExistence type="predicted"/>
<dbReference type="Gene3D" id="3.40.50.800">
    <property type="entry name" value="Anticodon-binding domain"/>
    <property type="match status" value="1"/>
</dbReference>
<evidence type="ECO:0000313" key="2">
    <source>
        <dbReference type="EMBL" id="KOO21533.1"/>
    </source>
</evidence>
<reference evidence="3" key="1">
    <citation type="journal article" date="2015" name="PLoS Genet.">
        <title>Genome Sequence and Transcriptome Analyses of Chrysochromulina tobin: Metabolic Tools for Enhanced Algal Fitness in the Prominent Order Prymnesiales (Haptophyceae).</title>
        <authorList>
            <person name="Hovde B.T."/>
            <person name="Deodato C.R."/>
            <person name="Hunsperger H.M."/>
            <person name="Ryken S.A."/>
            <person name="Yost W."/>
            <person name="Jha R.K."/>
            <person name="Patterson J."/>
            <person name="Monnat R.J. Jr."/>
            <person name="Barlow S.B."/>
            <person name="Starkenburg S.R."/>
            <person name="Cattolico R.A."/>
        </authorList>
    </citation>
    <scope>NUCLEOTIDE SEQUENCE</scope>
    <source>
        <strain evidence="3">CCMP291</strain>
    </source>
</reference>
<dbReference type="PANTHER" id="PTHR43382:SF3">
    <property type="entry name" value="PROLINE--TRNA LIGASE, CHLOROPLASTIC_MITOCHONDRIAL"/>
    <property type="match status" value="1"/>
</dbReference>
<dbReference type="Gene3D" id="3.30.930.10">
    <property type="entry name" value="Bira Bifunctional Protein, Domain 2"/>
    <property type="match status" value="1"/>
</dbReference>
<name>A0A0M0J5Q8_9EUKA</name>
<accession>A0A0M0J5Q8</accession>
<feature type="domain" description="Anticodon-binding" evidence="1">
    <location>
        <begin position="72"/>
        <end position="168"/>
    </location>
</feature>
<sequence>MQNGWALQSGTSHFLGQNFAKAFDVYFQTEDNQRELVWATSWGVSTRLIGALVMTHSDDAGLVLPPAVAPTQVVLVPISPKGPEKAPEQHAELMAFVEKAKASLRKAGIRTHVDTRFNLKPGAKFFEWEKRGVPLRIECGPRDVESGALLCARRTPVGGDKFTLKLDDGFAAAVQAELDTMQAALLDAAKERMRVHTLEPASYAEMSKMLEDSDGSSAPGFFLVPWTNDKETEVRAALMIAMDGGVIAIDGGVIAIDCDGVSLSAAAERH</sequence>
<dbReference type="SUPFAM" id="SSF52954">
    <property type="entry name" value="Class II aaRS ABD-related"/>
    <property type="match status" value="1"/>
</dbReference>
<dbReference type="InterPro" id="IPR004154">
    <property type="entry name" value="Anticodon-bd"/>
</dbReference>
<organism evidence="2 3">
    <name type="scientific">Chrysochromulina tobinii</name>
    <dbReference type="NCBI Taxonomy" id="1460289"/>
    <lineage>
        <taxon>Eukaryota</taxon>
        <taxon>Haptista</taxon>
        <taxon>Haptophyta</taxon>
        <taxon>Prymnesiophyceae</taxon>
        <taxon>Prymnesiales</taxon>
        <taxon>Chrysochromulinaceae</taxon>
        <taxon>Chrysochromulina</taxon>
    </lineage>
</organism>
<dbReference type="InterPro" id="IPR004499">
    <property type="entry name" value="Pro-tRNA-ligase_IIa_arc-type"/>
</dbReference>
<dbReference type="AlphaFoldDB" id="A0A0M0J5Q8"/>
<dbReference type="SUPFAM" id="SSF55681">
    <property type="entry name" value="Class II aaRS and biotin synthetases"/>
    <property type="match status" value="1"/>
</dbReference>
<dbReference type="EMBL" id="JWZX01003355">
    <property type="protein sequence ID" value="KOO21533.1"/>
    <property type="molecule type" value="Genomic_DNA"/>
</dbReference>